<dbReference type="OrthoDB" id="2448411at2759"/>
<feature type="compositionally biased region" description="Acidic residues" evidence="5">
    <location>
        <begin position="682"/>
        <end position="714"/>
    </location>
</feature>
<feature type="transmembrane region" description="Helical" evidence="6">
    <location>
        <begin position="397"/>
        <end position="421"/>
    </location>
</feature>
<feature type="region of interest" description="Disordered" evidence="5">
    <location>
        <begin position="611"/>
        <end position="732"/>
    </location>
</feature>
<evidence type="ECO:0000256" key="3">
    <source>
        <dbReference type="ARBA" id="ARBA00022989"/>
    </source>
</evidence>
<dbReference type="AlphaFoldDB" id="A0A9P6PV17"/>
<feature type="transmembrane region" description="Helical" evidence="6">
    <location>
        <begin position="433"/>
        <end position="452"/>
    </location>
</feature>
<evidence type="ECO:0000256" key="5">
    <source>
        <dbReference type="SAM" id="MobiDB-lite"/>
    </source>
</evidence>
<accession>A0A9P6PV17</accession>
<keyword evidence="8" id="KW-1185">Reference proteome</keyword>
<feature type="region of interest" description="Disordered" evidence="5">
    <location>
        <begin position="1"/>
        <end position="40"/>
    </location>
</feature>
<name>A0A9P6PV17_9FUNG</name>
<protein>
    <submittedName>
        <fullName evidence="7">Uncharacterized protein</fullName>
    </submittedName>
</protein>
<feature type="compositionally biased region" description="Polar residues" evidence="5">
    <location>
        <begin position="170"/>
        <end position="188"/>
    </location>
</feature>
<feature type="transmembrane region" description="Helical" evidence="6">
    <location>
        <begin position="550"/>
        <end position="571"/>
    </location>
</feature>
<keyword evidence="3 6" id="KW-1133">Transmembrane helix</keyword>
<reference evidence="7" key="1">
    <citation type="journal article" date="2020" name="Fungal Divers.">
        <title>Resolving the Mortierellaceae phylogeny through synthesis of multi-gene phylogenetics and phylogenomics.</title>
        <authorList>
            <person name="Vandepol N."/>
            <person name="Liber J."/>
            <person name="Desiro A."/>
            <person name="Na H."/>
            <person name="Kennedy M."/>
            <person name="Barry K."/>
            <person name="Grigoriev I.V."/>
            <person name="Miller A.N."/>
            <person name="O'Donnell K."/>
            <person name="Stajich J.E."/>
            <person name="Bonito G."/>
        </authorList>
    </citation>
    <scope>NUCLEOTIDE SEQUENCE</scope>
    <source>
        <strain evidence="7">BC1065</strain>
    </source>
</reference>
<feature type="region of interest" description="Disordered" evidence="5">
    <location>
        <begin position="160"/>
        <end position="188"/>
    </location>
</feature>
<organism evidence="7 8">
    <name type="scientific">Actinomortierella ambigua</name>
    <dbReference type="NCBI Taxonomy" id="1343610"/>
    <lineage>
        <taxon>Eukaryota</taxon>
        <taxon>Fungi</taxon>
        <taxon>Fungi incertae sedis</taxon>
        <taxon>Mucoromycota</taxon>
        <taxon>Mortierellomycotina</taxon>
        <taxon>Mortierellomycetes</taxon>
        <taxon>Mortierellales</taxon>
        <taxon>Mortierellaceae</taxon>
        <taxon>Actinomortierella</taxon>
    </lineage>
</organism>
<dbReference type="EMBL" id="JAAAJB010000645">
    <property type="protein sequence ID" value="KAG0252624.1"/>
    <property type="molecule type" value="Genomic_DNA"/>
</dbReference>
<evidence type="ECO:0000313" key="8">
    <source>
        <dbReference type="Proteomes" id="UP000807716"/>
    </source>
</evidence>
<proteinExistence type="predicted"/>
<feature type="compositionally biased region" description="Polar residues" evidence="5">
    <location>
        <begin position="11"/>
        <end position="22"/>
    </location>
</feature>
<feature type="region of interest" description="Disordered" evidence="5">
    <location>
        <begin position="202"/>
        <end position="222"/>
    </location>
</feature>
<evidence type="ECO:0000313" key="7">
    <source>
        <dbReference type="EMBL" id="KAG0252624.1"/>
    </source>
</evidence>
<evidence type="ECO:0000256" key="2">
    <source>
        <dbReference type="ARBA" id="ARBA00022692"/>
    </source>
</evidence>
<keyword evidence="2 6" id="KW-0812">Transmembrane</keyword>
<dbReference type="Proteomes" id="UP000807716">
    <property type="component" value="Unassembled WGS sequence"/>
</dbReference>
<feature type="compositionally biased region" description="Basic and acidic residues" evidence="5">
    <location>
        <begin position="715"/>
        <end position="726"/>
    </location>
</feature>
<dbReference type="Pfam" id="PF00335">
    <property type="entry name" value="Tetraspanin"/>
    <property type="match status" value="1"/>
</dbReference>
<gene>
    <name evidence="7" type="ORF">DFQ27_007946</name>
</gene>
<evidence type="ECO:0000256" key="1">
    <source>
        <dbReference type="ARBA" id="ARBA00004141"/>
    </source>
</evidence>
<comment type="caution">
    <text evidence="7">The sequence shown here is derived from an EMBL/GenBank/DDBJ whole genome shotgun (WGS) entry which is preliminary data.</text>
</comment>
<sequence>MESIEAPRKPTLTSSKTMTAISNAGMEPIRRTPSPNLTLTAGSRNAAIQSIHSISSSSRSSPATALQTTMSQLIAPWNRQTSSSEASTNLHSLIRISNSASSSSQMSENKNGATVPGGVGCGGAITGGGHAQGTKLRSILKNSTSQPYSALSLNATPMARTKTSPAKHPNANNVQRKGMTHSTSAPSGTMPTLLFSEARSHVSMPASSMRTKQKRESVIGPGGKPIVGILKHTSSLHPNHHHQHQYQQYQHQYQQYLSPCSARRTSQETVHDVGGAGPNGTAIATTFKIVVDADTIVALQVLEEPDFVLSLQELRKRIMSKLHKSNIVLRDDFELAWVPMNQPIQHHHQSGSTRALDMFMIILLCDEILHSSPIGGIASILIISGLTMQASLLFPEWVWIIVLNVLLSVFILFLSTLGILISLEVHQEFLKHYTIVLVLTTIVQAVVIIAAIEALQQLCPSLSHVWGEKYRQDPQFLLEVEVKLQCCGFHSLADRAIPKTSPLLLDGYGCGGSRGGGACGVPLSYSACSDALGYTQPCGPLFLSGYHQTLTWIIASLSILAILQVAAVIAAKVLYTREHPETEVDQHYRREHANRLFKFVFGGRGVHGGDGNDADGGAGTSAAAADSAADSAAAQEASAGGVSPGRGRRPGRTSPYSSSEGSKRRKNDQTSMSTTSLALGEERDEEVIEGLDGEDGEDGEDNPEPIDEADDIDDEQRAILRHDERSYGSTSR</sequence>
<keyword evidence="4 6" id="KW-0472">Membrane</keyword>
<dbReference type="InterPro" id="IPR018499">
    <property type="entry name" value="Tetraspanin/Peripherin"/>
</dbReference>
<comment type="subcellular location">
    <subcellularLocation>
        <location evidence="1">Membrane</location>
        <topology evidence="1">Multi-pass membrane protein</topology>
    </subcellularLocation>
</comment>
<evidence type="ECO:0000256" key="4">
    <source>
        <dbReference type="ARBA" id="ARBA00023136"/>
    </source>
</evidence>
<dbReference type="GO" id="GO:0016020">
    <property type="term" value="C:membrane"/>
    <property type="evidence" value="ECO:0007669"/>
    <property type="project" value="UniProtKB-SubCell"/>
</dbReference>
<feature type="compositionally biased region" description="Low complexity" evidence="5">
    <location>
        <begin position="620"/>
        <end position="641"/>
    </location>
</feature>
<evidence type="ECO:0000256" key="6">
    <source>
        <dbReference type="SAM" id="Phobius"/>
    </source>
</evidence>